<name>A0A0K8PAL8_9CHLR</name>
<gene>
    <name evidence="1" type="ORF">ATC1_12215</name>
</gene>
<sequence>MKADLIAINLDAPHLMPDHDSASLLVYAAQASDVVMTMVDGCVLYDHGEFLTIDRERVRYDLQQTLGSLF</sequence>
<proteinExistence type="predicted"/>
<dbReference type="SUPFAM" id="SSF51338">
    <property type="entry name" value="Composite domain of metallo-dependent hydrolases"/>
    <property type="match status" value="1"/>
</dbReference>
<dbReference type="Proteomes" id="UP000053370">
    <property type="component" value="Unassembled WGS sequence"/>
</dbReference>
<dbReference type="EMBL" id="DF968180">
    <property type="protein sequence ID" value="GAP39681.1"/>
    <property type="molecule type" value="Genomic_DNA"/>
</dbReference>
<dbReference type="Gene3D" id="2.30.40.10">
    <property type="entry name" value="Urease, subunit C, domain 1"/>
    <property type="match status" value="1"/>
</dbReference>
<dbReference type="OrthoDB" id="9797498at2"/>
<dbReference type="STRING" id="1678840.ATC1_12215"/>
<dbReference type="RefSeq" id="WP_062278335.1">
    <property type="nucleotide sequence ID" value="NZ_DF968180.1"/>
</dbReference>
<evidence type="ECO:0000313" key="1">
    <source>
        <dbReference type="EMBL" id="GAP39681.1"/>
    </source>
</evidence>
<dbReference type="GO" id="GO:0016810">
    <property type="term" value="F:hydrolase activity, acting on carbon-nitrogen (but not peptide) bonds"/>
    <property type="evidence" value="ECO:0007669"/>
    <property type="project" value="InterPro"/>
</dbReference>
<dbReference type="InterPro" id="IPR011059">
    <property type="entry name" value="Metal-dep_hydrolase_composite"/>
</dbReference>
<reference evidence="1" key="1">
    <citation type="journal article" date="2015" name="Genome Announc.">
        <title>Draft Genome Sequence of Anaerolineae Strain TC1, a Novel Isolate from a Methanogenic Wastewater Treatment System.</title>
        <authorList>
            <person name="Matsuura N."/>
            <person name="Tourlousse D.M."/>
            <person name="Sun L."/>
            <person name="Toyonaga M."/>
            <person name="Kuroda K."/>
            <person name="Ohashi A."/>
            <person name="Cruz R."/>
            <person name="Yamaguchi T."/>
            <person name="Sekiguchi Y."/>
        </authorList>
    </citation>
    <scope>NUCLEOTIDE SEQUENCE [LARGE SCALE GENOMIC DNA]</scope>
    <source>
        <strain evidence="1">TC1</strain>
    </source>
</reference>
<protein>
    <submittedName>
        <fullName evidence="1">Uncharacterized protein</fullName>
    </submittedName>
</protein>
<organism evidence="1">
    <name type="scientific">Flexilinea flocculi</name>
    <dbReference type="NCBI Taxonomy" id="1678840"/>
    <lineage>
        <taxon>Bacteria</taxon>
        <taxon>Bacillati</taxon>
        <taxon>Chloroflexota</taxon>
        <taxon>Anaerolineae</taxon>
        <taxon>Anaerolineales</taxon>
        <taxon>Anaerolineaceae</taxon>
        <taxon>Flexilinea</taxon>
    </lineage>
</organism>
<keyword evidence="2" id="KW-1185">Reference proteome</keyword>
<dbReference type="AlphaFoldDB" id="A0A0K8PAL8"/>
<evidence type="ECO:0000313" key="2">
    <source>
        <dbReference type="Proteomes" id="UP000053370"/>
    </source>
</evidence>
<accession>A0A0K8PAL8</accession>